<organism evidence="2 3">
    <name type="scientific">Persicimonas caeni</name>
    <dbReference type="NCBI Taxonomy" id="2292766"/>
    <lineage>
        <taxon>Bacteria</taxon>
        <taxon>Deltaproteobacteria</taxon>
        <taxon>Bradymonadales</taxon>
        <taxon>Bradymonadaceae</taxon>
        <taxon>Persicimonas</taxon>
    </lineage>
</organism>
<evidence type="ECO:0000259" key="1">
    <source>
        <dbReference type="Pfam" id="PF00144"/>
    </source>
</evidence>
<dbReference type="Gene3D" id="3.40.710.10">
    <property type="entry name" value="DD-peptidase/beta-lactamase superfamily"/>
    <property type="match status" value="1"/>
</dbReference>
<dbReference type="AlphaFoldDB" id="A0A4Y6Q260"/>
<dbReference type="Pfam" id="PF00144">
    <property type="entry name" value="Beta-lactamase"/>
    <property type="match status" value="1"/>
</dbReference>
<proteinExistence type="predicted"/>
<feature type="domain" description="Beta-lactamase-related" evidence="1">
    <location>
        <begin position="24"/>
        <end position="374"/>
    </location>
</feature>
<dbReference type="InterPro" id="IPR001466">
    <property type="entry name" value="Beta-lactam-related"/>
</dbReference>
<gene>
    <name evidence="2" type="ORF">FIV42_29205</name>
</gene>
<dbReference type="SUPFAM" id="SSF56601">
    <property type="entry name" value="beta-lactamase/transpeptidase-like"/>
    <property type="match status" value="1"/>
</dbReference>
<evidence type="ECO:0000313" key="3">
    <source>
        <dbReference type="Proteomes" id="UP000315995"/>
    </source>
</evidence>
<name>A0A4Y6Q260_PERCE</name>
<keyword evidence="3" id="KW-1185">Reference proteome</keyword>
<dbReference type="Proteomes" id="UP000315995">
    <property type="component" value="Chromosome"/>
</dbReference>
<accession>A0A4Y6Q260</accession>
<dbReference type="InterPro" id="IPR052907">
    <property type="entry name" value="Beta-lactamase/esterase"/>
</dbReference>
<protein>
    <submittedName>
        <fullName evidence="2">Beta-lactamase family protein</fullName>
    </submittedName>
</protein>
<dbReference type="RefSeq" id="WP_141201118.1">
    <property type="nucleotide sequence ID" value="NZ_CP041186.1"/>
</dbReference>
<dbReference type="PANTHER" id="PTHR43319:SF3">
    <property type="entry name" value="BETA-LACTAMASE-RELATED DOMAIN-CONTAINING PROTEIN"/>
    <property type="match status" value="1"/>
</dbReference>
<evidence type="ECO:0000313" key="2">
    <source>
        <dbReference type="EMBL" id="QDG54674.1"/>
    </source>
</evidence>
<dbReference type="InterPro" id="IPR012338">
    <property type="entry name" value="Beta-lactam/transpept-like"/>
</dbReference>
<accession>A0A5B8YDB0</accession>
<dbReference type="EMBL" id="CP041186">
    <property type="protein sequence ID" value="QDG54674.1"/>
    <property type="molecule type" value="Genomic_DNA"/>
</dbReference>
<dbReference type="PANTHER" id="PTHR43319">
    <property type="entry name" value="BETA-LACTAMASE-RELATED"/>
    <property type="match status" value="1"/>
</dbReference>
<sequence>MEQAREVTPLEVGMDPVRLEEASRIIDELHATGKYPALQVCIRRRGQIVLHKAVGEYRPQADQGGEWKPTTLDTRFLIFSISKSVTATALHVLFDRDQLHVDDPVHWYIPEFGQEGKRHITVRHVLTHTAGIPMIFWHLSDARICDWDGIIRQICEQSPHHFPGRRTSYHILSGGYILAELIRRVDGRDVRTFLREEILEPLGFETFNYGAPPNERHRVACVERVDEMPPQFLTDMISRAIDVDVVEALGVINRDSVFDSVIPAGNVVGTAEECSRFFQMLLNRGQFEETRVLSEEQVIRATGEQVMARLDWTLFLTPQRYSLGFMLGRKHTPLNIFGKNTERTFGHIGFSRQFGWADPDCEIAGGFLTSGVPVRPGREVLLVREFQNKLRQACVG</sequence>
<reference evidence="2 3" key="1">
    <citation type="submission" date="2019-06" db="EMBL/GenBank/DDBJ databases">
        <title>Persicimonas caeni gen. nov., sp. nov., a predatory bacterium isolated from solar saltern.</title>
        <authorList>
            <person name="Wang S."/>
        </authorList>
    </citation>
    <scope>NUCLEOTIDE SEQUENCE [LARGE SCALE GENOMIC DNA]</scope>
    <source>
        <strain evidence="2 3">YN101</strain>
    </source>
</reference>
<dbReference type="OrthoDB" id="5705574at2"/>